<evidence type="ECO:0000256" key="1">
    <source>
        <dbReference type="ARBA" id="ARBA00022490"/>
    </source>
</evidence>
<dbReference type="GO" id="GO:0001682">
    <property type="term" value="P:tRNA 5'-leader removal"/>
    <property type="evidence" value="ECO:0007669"/>
    <property type="project" value="UniProtKB-UniRule"/>
</dbReference>
<dbReference type="InterPro" id="IPR036980">
    <property type="entry name" value="RNase_P/MRP_Rpp29_sf"/>
</dbReference>
<organism evidence="8 9">
    <name type="scientific">Halopenitus salinus</name>
    <dbReference type="NCBI Taxonomy" id="1198295"/>
    <lineage>
        <taxon>Archaea</taxon>
        <taxon>Methanobacteriati</taxon>
        <taxon>Methanobacteriota</taxon>
        <taxon>Stenosarchaea group</taxon>
        <taxon>Halobacteria</taxon>
        <taxon>Halobacteriales</taxon>
        <taxon>Haloferacaceae</taxon>
        <taxon>Halopenitus</taxon>
    </lineage>
</organism>
<keyword evidence="3 6" id="KW-0540">Nuclease</keyword>
<comment type="subcellular location">
    <subcellularLocation>
        <location evidence="6">Cytoplasm</location>
    </subcellularLocation>
</comment>
<dbReference type="InterPro" id="IPR002730">
    <property type="entry name" value="Rpp29/RNP1"/>
</dbReference>
<comment type="similarity">
    <text evidence="6">Belongs to the eukaryotic/archaeal RNase P protein component 1 family.</text>
</comment>
<evidence type="ECO:0000256" key="2">
    <source>
        <dbReference type="ARBA" id="ARBA00022694"/>
    </source>
</evidence>
<keyword evidence="5 6" id="KW-0378">Hydrolase</keyword>
<accession>A0ABD5UQX9</accession>
<protein>
    <recommendedName>
        <fullName evidence="6">Ribonuclease P protein component 1</fullName>
        <shortName evidence="6">RNase P component 1</shortName>
        <ecNumber evidence="6">3.1.26.5</ecNumber>
    </recommendedName>
    <alternativeName>
        <fullName evidence="6">Rpp29</fullName>
    </alternativeName>
</protein>
<dbReference type="HAMAP" id="MF_00754">
    <property type="entry name" value="RNase_P_1"/>
    <property type="match status" value="1"/>
</dbReference>
<dbReference type="InterPro" id="IPR023538">
    <property type="entry name" value="RNP1"/>
</dbReference>
<dbReference type="GO" id="GO:0030677">
    <property type="term" value="C:ribonuclease P complex"/>
    <property type="evidence" value="ECO:0007669"/>
    <property type="project" value="UniProtKB-UniRule"/>
</dbReference>
<feature type="compositionally biased region" description="Basic and acidic residues" evidence="7">
    <location>
        <begin position="77"/>
        <end position="87"/>
    </location>
</feature>
<dbReference type="EC" id="3.1.26.5" evidence="6"/>
<comment type="caution">
    <text evidence="8">The sequence shown here is derived from an EMBL/GenBank/DDBJ whole genome shotgun (WGS) entry which is preliminary data.</text>
</comment>
<reference evidence="8 9" key="1">
    <citation type="journal article" date="2019" name="Int. J. Syst. Evol. Microbiol.">
        <title>The Global Catalogue of Microorganisms (GCM) 10K type strain sequencing project: providing services to taxonomists for standard genome sequencing and annotation.</title>
        <authorList>
            <consortium name="The Broad Institute Genomics Platform"/>
            <consortium name="The Broad Institute Genome Sequencing Center for Infectious Disease"/>
            <person name="Wu L."/>
            <person name="Ma J."/>
        </authorList>
    </citation>
    <scope>NUCLEOTIDE SEQUENCE [LARGE SCALE GENOMIC DNA]</scope>
    <source>
        <strain evidence="8 9">SKJ47</strain>
    </source>
</reference>
<evidence type="ECO:0000256" key="4">
    <source>
        <dbReference type="ARBA" id="ARBA00022759"/>
    </source>
</evidence>
<dbReference type="RefSeq" id="WP_379741083.1">
    <property type="nucleotide sequence ID" value="NZ_JBHSVN010000001.1"/>
</dbReference>
<dbReference type="EMBL" id="JBHSXL010000003">
    <property type="protein sequence ID" value="MFC6891924.1"/>
    <property type="molecule type" value="Genomic_DNA"/>
</dbReference>
<gene>
    <name evidence="6" type="primary">rnp1</name>
    <name evidence="8" type="ORF">ACFQE9_04755</name>
</gene>
<evidence type="ECO:0000256" key="5">
    <source>
        <dbReference type="ARBA" id="ARBA00022801"/>
    </source>
</evidence>
<evidence type="ECO:0000313" key="9">
    <source>
        <dbReference type="Proteomes" id="UP001596296"/>
    </source>
</evidence>
<evidence type="ECO:0000256" key="3">
    <source>
        <dbReference type="ARBA" id="ARBA00022722"/>
    </source>
</evidence>
<proteinExistence type="inferred from homology"/>
<dbReference type="AlphaFoldDB" id="A0ABD5UQX9"/>
<keyword evidence="4 6" id="KW-0255">Endonuclease</keyword>
<dbReference type="SMART" id="SM00538">
    <property type="entry name" value="POP4"/>
    <property type="match status" value="1"/>
</dbReference>
<evidence type="ECO:0000313" key="8">
    <source>
        <dbReference type="EMBL" id="MFC6891924.1"/>
    </source>
</evidence>
<dbReference type="Pfam" id="PF01868">
    <property type="entry name" value="RNase_P-MRP_p29"/>
    <property type="match status" value="1"/>
</dbReference>
<feature type="region of interest" description="Disordered" evidence="7">
    <location>
        <begin position="71"/>
        <end position="133"/>
    </location>
</feature>
<sequence>MITPETLTRHELIGLPVRVAAASNGDLVDVAGRVVAESQRTIVVRTATGDKRVPKRGTTFEFAIVEAPSVAATANARTDEAAGDRKVPGSASELGRDTAGVRPRQSRPFPSSVSEDDSETGDGTSRSLGECEDAVYVTVDGTRLLSRPAERTEEGVSVWR</sequence>
<evidence type="ECO:0000256" key="6">
    <source>
        <dbReference type="HAMAP-Rule" id="MF_00754"/>
    </source>
</evidence>
<keyword evidence="9" id="KW-1185">Reference proteome</keyword>
<dbReference type="InterPro" id="IPR023534">
    <property type="entry name" value="Rof/RNase_P-like"/>
</dbReference>
<comment type="subunit">
    <text evidence="6">Consists of a catalytic RNA component and at least 4-5 protein subunits.</text>
</comment>
<keyword evidence="1 6" id="KW-0963">Cytoplasm</keyword>
<comment type="function">
    <text evidence="6">Part of ribonuclease P, a protein complex that generates mature tRNA molecules by cleaving their 5'-ends.</text>
</comment>
<dbReference type="Proteomes" id="UP001596296">
    <property type="component" value="Unassembled WGS sequence"/>
</dbReference>
<dbReference type="GO" id="GO:0004526">
    <property type="term" value="F:ribonuclease P activity"/>
    <property type="evidence" value="ECO:0007669"/>
    <property type="project" value="UniProtKB-UniRule"/>
</dbReference>
<comment type="catalytic activity">
    <reaction evidence="6">
        <text>Endonucleolytic cleavage of RNA, removing 5'-extranucleotides from tRNA precursor.</text>
        <dbReference type="EC" id="3.1.26.5"/>
    </reaction>
</comment>
<dbReference type="SUPFAM" id="SSF101744">
    <property type="entry name" value="Rof/RNase P subunit-like"/>
    <property type="match status" value="1"/>
</dbReference>
<keyword evidence="2 6" id="KW-0819">tRNA processing</keyword>
<name>A0ABD5UQX9_9EURY</name>
<dbReference type="GO" id="GO:0005737">
    <property type="term" value="C:cytoplasm"/>
    <property type="evidence" value="ECO:0007669"/>
    <property type="project" value="UniProtKB-SubCell"/>
</dbReference>
<evidence type="ECO:0000256" key="7">
    <source>
        <dbReference type="SAM" id="MobiDB-lite"/>
    </source>
</evidence>
<dbReference type="Gene3D" id="2.30.30.210">
    <property type="entry name" value="Ribonuclease P/MRP, subunit p29"/>
    <property type="match status" value="1"/>
</dbReference>